<keyword evidence="6" id="KW-0472">Membrane</keyword>
<accession>H2MQ30</accession>
<dbReference type="Proteomes" id="UP000001038">
    <property type="component" value="Chromosome 4"/>
</dbReference>
<reference evidence="12 13" key="1">
    <citation type="journal article" date="2007" name="Nature">
        <title>The medaka draft genome and insights into vertebrate genome evolution.</title>
        <authorList>
            <person name="Kasahara M."/>
            <person name="Naruse K."/>
            <person name="Sasaki S."/>
            <person name="Nakatani Y."/>
            <person name="Qu W."/>
            <person name="Ahsan B."/>
            <person name="Yamada T."/>
            <person name="Nagayasu Y."/>
            <person name="Doi K."/>
            <person name="Kasai Y."/>
            <person name="Jindo T."/>
            <person name="Kobayashi D."/>
            <person name="Shimada A."/>
            <person name="Toyoda A."/>
            <person name="Kuroki Y."/>
            <person name="Fujiyama A."/>
            <person name="Sasaki T."/>
            <person name="Shimizu A."/>
            <person name="Asakawa S."/>
            <person name="Shimizu N."/>
            <person name="Hashimoto S."/>
            <person name="Yang J."/>
            <person name="Lee Y."/>
            <person name="Matsushima K."/>
            <person name="Sugano S."/>
            <person name="Sakaizumi M."/>
            <person name="Narita T."/>
            <person name="Ohishi K."/>
            <person name="Haga S."/>
            <person name="Ohta F."/>
            <person name="Nomoto H."/>
            <person name="Nogata K."/>
            <person name="Morishita T."/>
            <person name="Endo T."/>
            <person name="Shin-I T."/>
            <person name="Takeda H."/>
            <person name="Morishita S."/>
            <person name="Kohara Y."/>
        </authorList>
    </citation>
    <scope>NUCLEOTIDE SEQUENCE [LARGE SCALE GENOMIC DNA]</scope>
    <source>
        <strain evidence="12 13">Hd-rR</strain>
    </source>
</reference>
<evidence type="ECO:0000256" key="5">
    <source>
        <dbReference type="ARBA" id="ARBA00022989"/>
    </source>
</evidence>
<reference evidence="12" key="3">
    <citation type="submission" date="2025-09" db="UniProtKB">
        <authorList>
            <consortium name="Ensembl"/>
        </authorList>
    </citation>
    <scope>IDENTIFICATION</scope>
    <source>
        <strain evidence="12">Hd-rR</strain>
    </source>
</reference>
<evidence type="ECO:0000256" key="9">
    <source>
        <dbReference type="ARBA" id="ARBA00037847"/>
    </source>
</evidence>
<comment type="similarity">
    <text evidence="2">Belongs to the TOR1AIP family.</text>
</comment>
<dbReference type="Pfam" id="PF05609">
    <property type="entry name" value="LAP1_C"/>
    <property type="match status" value="1"/>
</dbReference>
<feature type="compositionally biased region" description="Acidic residues" evidence="10">
    <location>
        <begin position="165"/>
        <end position="174"/>
    </location>
</feature>
<keyword evidence="3" id="KW-0597">Phosphoprotein</keyword>
<name>H2MQ30_ORYLA</name>
<evidence type="ECO:0000256" key="2">
    <source>
        <dbReference type="ARBA" id="ARBA00007860"/>
    </source>
</evidence>
<keyword evidence="8" id="KW-0539">Nucleus</keyword>
<dbReference type="GO" id="GO:0005635">
    <property type="term" value="C:nuclear envelope"/>
    <property type="evidence" value="ECO:0007669"/>
    <property type="project" value="UniProtKB-SubCell"/>
</dbReference>
<organism evidence="12 13">
    <name type="scientific">Oryzias latipes</name>
    <name type="common">Japanese rice fish</name>
    <name type="synonym">Japanese killifish</name>
    <dbReference type="NCBI Taxonomy" id="8090"/>
    <lineage>
        <taxon>Eukaryota</taxon>
        <taxon>Metazoa</taxon>
        <taxon>Chordata</taxon>
        <taxon>Craniata</taxon>
        <taxon>Vertebrata</taxon>
        <taxon>Euteleostomi</taxon>
        <taxon>Actinopterygii</taxon>
        <taxon>Neopterygii</taxon>
        <taxon>Teleostei</taxon>
        <taxon>Neoteleostei</taxon>
        <taxon>Acanthomorphata</taxon>
        <taxon>Ovalentaria</taxon>
        <taxon>Atherinomorphae</taxon>
        <taxon>Beloniformes</taxon>
        <taxon>Adrianichthyidae</taxon>
        <taxon>Oryziinae</taxon>
        <taxon>Oryzias</taxon>
    </lineage>
</organism>
<sequence>MSFTAWDSIMSEACPPQDMAEKPQQEELNGTCQHNEAWGSIKTEACPPQDMAEKPQREDLNGTCQHNEDLKDGESLPGEGGEPVDPIPDEEQQPEDTASSPSPANTEENETTGVDVAPAGKESAETDVSSAENKEEINHCETDHGGCGDRLKEKTEEPLEKTEEGSENGDEEATEVTSPKESNEGDDDPVDKPFPETKPERGTLKYLIAVGVVVLVAILVQHLLQHQPPPQREDVRPVDVFLKQMETVKSRFPRQRSELWNRNKIHLKRHLQTSRPTEPVSLILTAGWRAERTLHCLAQSLASAFSAAVNASVLHIDGTGSAGRDSDHVKLDIDRKLQGAFEGNQPVAVIHRFEELPPSSTLIFYRYCDHENAAYKNIFLIFTVLLEEEDEIPGTKSLSAVEEMVDDHLQKKFLSQSRPVSFDRMDIDKYGGLWSRISHLILPVAAEERMELHGC</sequence>
<proteinExistence type="inferred from homology"/>
<dbReference type="Gene3D" id="3.40.50.12190">
    <property type="match status" value="1"/>
</dbReference>
<evidence type="ECO:0000313" key="13">
    <source>
        <dbReference type="Proteomes" id="UP000001038"/>
    </source>
</evidence>
<dbReference type="PANTHER" id="PTHR18843:SF7">
    <property type="entry name" value="LAMINA-ASSOCIATED POLYPEPTIDE 1B ISOFORM 1-RELATED"/>
    <property type="match status" value="1"/>
</dbReference>
<feature type="domain" description="Torsin-1A-interacting protein 1/2 AAA+ activator" evidence="11">
    <location>
        <begin position="232"/>
        <end position="455"/>
    </location>
</feature>
<dbReference type="Ensembl" id="ENSORLT00000020844.2">
    <property type="protein sequence ID" value="ENSORLP00000020843.2"/>
    <property type="gene ID" value="ENSORLG00000016657.2"/>
</dbReference>
<evidence type="ECO:0000256" key="4">
    <source>
        <dbReference type="ARBA" id="ARBA00022692"/>
    </source>
</evidence>
<feature type="compositionally biased region" description="Basic and acidic residues" evidence="10">
    <location>
        <begin position="132"/>
        <end position="164"/>
    </location>
</feature>
<keyword evidence="13" id="KW-1185">Reference proteome</keyword>
<evidence type="ECO:0000256" key="3">
    <source>
        <dbReference type="ARBA" id="ARBA00022553"/>
    </source>
</evidence>
<dbReference type="eggNOG" id="ENOG502QUV7">
    <property type="taxonomic scope" value="Eukaryota"/>
</dbReference>
<dbReference type="HOGENOM" id="CLU_034263_2_0_1"/>
<dbReference type="GO" id="GO:0016020">
    <property type="term" value="C:membrane"/>
    <property type="evidence" value="ECO:0000318"/>
    <property type="project" value="GO_Central"/>
</dbReference>
<feature type="compositionally biased region" description="Basic and acidic residues" evidence="10">
    <location>
        <begin position="51"/>
        <end position="74"/>
    </location>
</feature>
<evidence type="ECO:0000256" key="10">
    <source>
        <dbReference type="SAM" id="MobiDB-lite"/>
    </source>
</evidence>
<dbReference type="GeneTree" id="ENSGT00390000012166"/>
<keyword evidence="7" id="KW-0325">Glycoprotein</keyword>
<dbReference type="InterPro" id="IPR038599">
    <property type="entry name" value="LAP1C-like_C_sf"/>
</dbReference>
<dbReference type="InterPro" id="IPR008662">
    <property type="entry name" value="TOIP1/2"/>
</dbReference>
<feature type="compositionally biased region" description="Polar residues" evidence="10">
    <location>
        <begin position="95"/>
        <end position="106"/>
    </location>
</feature>
<evidence type="ECO:0000259" key="11">
    <source>
        <dbReference type="Pfam" id="PF05609"/>
    </source>
</evidence>
<comment type="subcellular location">
    <subcellularLocation>
        <location evidence="9">Endomembrane system</location>
        <topology evidence="9">Single-pass membrane protein</topology>
    </subcellularLocation>
    <subcellularLocation>
        <location evidence="1">Nucleus envelope</location>
    </subcellularLocation>
</comment>
<evidence type="ECO:0000313" key="12">
    <source>
        <dbReference type="Ensembl" id="ENSORLP00000020843.2"/>
    </source>
</evidence>
<gene>
    <name evidence="12" type="primary">LOC101174989</name>
</gene>
<dbReference type="InParanoid" id="H2MQ30"/>
<dbReference type="InterPro" id="IPR046753">
    <property type="entry name" value="TOIP1/2_C"/>
</dbReference>
<dbReference type="STRING" id="8090.ENSORLP00000020843"/>
<evidence type="ECO:0000256" key="1">
    <source>
        <dbReference type="ARBA" id="ARBA00004259"/>
    </source>
</evidence>
<keyword evidence="4" id="KW-0812">Transmembrane</keyword>
<dbReference type="GO" id="GO:0061024">
    <property type="term" value="P:membrane organization"/>
    <property type="evidence" value="ECO:0000318"/>
    <property type="project" value="GO_Central"/>
</dbReference>
<feature type="compositionally biased region" description="Basic and acidic residues" evidence="10">
    <location>
        <begin position="190"/>
        <end position="199"/>
    </location>
</feature>
<evidence type="ECO:0000256" key="8">
    <source>
        <dbReference type="ARBA" id="ARBA00023242"/>
    </source>
</evidence>
<protein>
    <recommendedName>
        <fullName evidence="11">Torsin-1A-interacting protein 1/2 AAA+ activator domain-containing protein</fullName>
    </recommendedName>
</protein>
<keyword evidence="5" id="KW-1133">Transmembrane helix</keyword>
<dbReference type="PANTHER" id="PTHR18843">
    <property type="entry name" value="TORSIN-1A-INTERACTING PROTEIN"/>
    <property type="match status" value="1"/>
</dbReference>
<dbReference type="GO" id="GO:0001671">
    <property type="term" value="F:ATPase activator activity"/>
    <property type="evidence" value="ECO:0007669"/>
    <property type="project" value="InterPro"/>
</dbReference>
<evidence type="ECO:0000256" key="6">
    <source>
        <dbReference type="ARBA" id="ARBA00023136"/>
    </source>
</evidence>
<dbReference type="AlphaFoldDB" id="H2MQ30"/>
<dbReference type="Bgee" id="ENSORLG00000016657">
    <property type="expression patterns" value="Expressed in intestine and 14 other cell types or tissues"/>
</dbReference>
<evidence type="ECO:0000256" key="7">
    <source>
        <dbReference type="ARBA" id="ARBA00023180"/>
    </source>
</evidence>
<feature type="region of interest" description="Disordered" evidence="10">
    <location>
        <begin position="1"/>
        <end position="199"/>
    </location>
</feature>
<reference evidence="12" key="2">
    <citation type="submission" date="2025-08" db="UniProtKB">
        <authorList>
            <consortium name="Ensembl"/>
        </authorList>
    </citation>
    <scope>IDENTIFICATION</scope>
    <source>
        <strain evidence="12">Hd-rR</strain>
    </source>
</reference>